<evidence type="ECO:0000313" key="3">
    <source>
        <dbReference type="Proteomes" id="UP000523007"/>
    </source>
</evidence>
<dbReference type="AlphaFoldDB" id="A0A7W7RNJ8"/>
<dbReference type="InterPro" id="IPR020843">
    <property type="entry name" value="ER"/>
</dbReference>
<dbReference type="SMART" id="SM00829">
    <property type="entry name" value="PKS_ER"/>
    <property type="match status" value="1"/>
</dbReference>
<evidence type="ECO:0000259" key="1">
    <source>
        <dbReference type="SMART" id="SM00829"/>
    </source>
</evidence>
<comment type="caution">
    <text evidence="2">The sequence shown here is derived from an EMBL/GenBank/DDBJ whole genome shotgun (WGS) entry which is preliminary data.</text>
</comment>
<gene>
    <name evidence="2" type="ORF">F4561_006198</name>
</gene>
<proteinExistence type="predicted"/>
<dbReference type="Gene3D" id="3.90.180.10">
    <property type="entry name" value="Medium-chain alcohol dehydrogenases, catalytic domain"/>
    <property type="match status" value="1"/>
</dbReference>
<feature type="domain" description="Enoyl reductase (ER)" evidence="1">
    <location>
        <begin position="10"/>
        <end position="322"/>
    </location>
</feature>
<sequence length="325" mass="33537">MRAVQVTSFGSPPELAVVELADPRPDAGEVVIDTRAAGVNFPDLLVTGGTYQNLPPLPFVPGKELAGVVTAVGPDVRTPGVGTRVAAQVEHGAFAARVAVPAANAVPVPDGVDDDTAAAMGMGYLTAHFALARRAALREGEDVLVTGANGDVGSAAVQLAAYLGGRVIAYARSEEYADHLRRAGASHVLTGDAGTLRDRVRELTGGAGAGVVIETVGGEVFRQALRCVAWEGRLVVCGFAGGEVPAVPAGHVLVKNLAVLGLQVSDYRDREPETMRRVQGELMTAVGGGRIGVPIAARFPLGEVAGALEFVRKGRRFGKAVLSLR</sequence>
<keyword evidence="3" id="KW-1185">Reference proteome</keyword>
<dbReference type="SUPFAM" id="SSF50129">
    <property type="entry name" value="GroES-like"/>
    <property type="match status" value="1"/>
</dbReference>
<dbReference type="InterPro" id="IPR013149">
    <property type="entry name" value="ADH-like_C"/>
</dbReference>
<dbReference type="InterPro" id="IPR051397">
    <property type="entry name" value="Zn-ADH-like_protein"/>
</dbReference>
<name>A0A7W7RNJ8_9ACTN</name>
<dbReference type="InterPro" id="IPR011032">
    <property type="entry name" value="GroES-like_sf"/>
</dbReference>
<dbReference type="RefSeq" id="WP_184585053.1">
    <property type="nucleotide sequence ID" value="NZ_JACHJT010000002.1"/>
</dbReference>
<dbReference type="PANTHER" id="PTHR43677">
    <property type="entry name" value="SHORT-CHAIN DEHYDROGENASE/REDUCTASE"/>
    <property type="match status" value="1"/>
</dbReference>
<organism evidence="2 3">
    <name type="scientific">Lipingzhangella halophila</name>
    <dbReference type="NCBI Taxonomy" id="1783352"/>
    <lineage>
        <taxon>Bacteria</taxon>
        <taxon>Bacillati</taxon>
        <taxon>Actinomycetota</taxon>
        <taxon>Actinomycetes</taxon>
        <taxon>Streptosporangiales</taxon>
        <taxon>Nocardiopsidaceae</taxon>
        <taxon>Lipingzhangella</taxon>
    </lineage>
</organism>
<protein>
    <submittedName>
        <fullName evidence="2">NADPH:quinone reductase-like Zn-dependent oxidoreductase</fullName>
    </submittedName>
</protein>
<dbReference type="Pfam" id="PF08240">
    <property type="entry name" value="ADH_N"/>
    <property type="match status" value="1"/>
</dbReference>
<accession>A0A7W7RNJ8</accession>
<dbReference type="InterPro" id="IPR036291">
    <property type="entry name" value="NAD(P)-bd_dom_sf"/>
</dbReference>
<dbReference type="SUPFAM" id="SSF51735">
    <property type="entry name" value="NAD(P)-binding Rossmann-fold domains"/>
    <property type="match status" value="1"/>
</dbReference>
<dbReference type="InterPro" id="IPR013154">
    <property type="entry name" value="ADH-like_N"/>
</dbReference>
<dbReference type="Proteomes" id="UP000523007">
    <property type="component" value="Unassembled WGS sequence"/>
</dbReference>
<reference evidence="2 3" key="1">
    <citation type="submission" date="2020-08" db="EMBL/GenBank/DDBJ databases">
        <title>Sequencing the genomes of 1000 actinobacteria strains.</title>
        <authorList>
            <person name="Klenk H.-P."/>
        </authorList>
    </citation>
    <scope>NUCLEOTIDE SEQUENCE [LARGE SCALE GENOMIC DNA]</scope>
    <source>
        <strain evidence="2 3">DSM 102030</strain>
    </source>
</reference>
<evidence type="ECO:0000313" key="2">
    <source>
        <dbReference type="EMBL" id="MBB4935304.1"/>
    </source>
</evidence>
<dbReference type="Pfam" id="PF00107">
    <property type="entry name" value="ADH_zinc_N"/>
    <property type="match status" value="1"/>
</dbReference>
<dbReference type="EMBL" id="JACHJT010000002">
    <property type="protein sequence ID" value="MBB4935304.1"/>
    <property type="molecule type" value="Genomic_DNA"/>
</dbReference>
<dbReference type="PANTHER" id="PTHR43677:SF4">
    <property type="entry name" value="QUINONE OXIDOREDUCTASE-LIKE PROTEIN 2"/>
    <property type="match status" value="1"/>
</dbReference>
<dbReference type="Gene3D" id="3.40.50.720">
    <property type="entry name" value="NAD(P)-binding Rossmann-like Domain"/>
    <property type="match status" value="1"/>
</dbReference>
<dbReference type="CDD" id="cd08241">
    <property type="entry name" value="QOR1"/>
    <property type="match status" value="1"/>
</dbReference>
<dbReference type="GO" id="GO:0016491">
    <property type="term" value="F:oxidoreductase activity"/>
    <property type="evidence" value="ECO:0007669"/>
    <property type="project" value="InterPro"/>
</dbReference>